<dbReference type="InterPro" id="IPR036974">
    <property type="entry name" value="PUA_sf"/>
</dbReference>
<evidence type="ECO:0000256" key="4">
    <source>
        <dbReference type="ARBA" id="ARBA00023235"/>
    </source>
</evidence>
<dbReference type="RefSeq" id="WP_094058462.1">
    <property type="nucleotide sequence ID" value="NZ_CP022530.1"/>
</dbReference>
<dbReference type="GO" id="GO:0160148">
    <property type="term" value="F:tRNA pseudouridine(55) synthase activity"/>
    <property type="evidence" value="ECO:0007669"/>
    <property type="project" value="UniProtKB-EC"/>
</dbReference>
<proteinExistence type="inferred from homology"/>
<sequence>MARRNKGRAVHGIVVVDKPLGLTSNQVLQRVKRFYNARKAGHTGALDPQASGVLPICLGEATKFSQLLLDADKAYDTTAVLGEIRSTGDVEGEVVETHPVPELSEAHVEQVLEKWRGPIEQVPPMFSALKLDGKPLYELARQGMSAEQAQAIADKKRRTVTIHELTLNAQRADELELSVRCSKGTYIRSLVEDIGNGLGCGAYVGHLRRTHSRPFNLSQAVTLEQLEQLAEQSDTDTDTDALDALLLPMALALPDSWPVVELDEHECAKIRHGQAISTGLADCPSVQLWAVNSGQRQLIGIGRIERRGIRPQRLLQFDD</sequence>
<evidence type="ECO:0000313" key="10">
    <source>
        <dbReference type="Proteomes" id="UP000202440"/>
    </source>
</evidence>
<feature type="domain" description="tRNA pseudouridine synthase II TruB subfamily 1 C-terminal" evidence="7">
    <location>
        <begin position="258"/>
        <end position="315"/>
    </location>
</feature>
<dbReference type="Proteomes" id="UP000202440">
    <property type="component" value="Chromosome"/>
</dbReference>
<evidence type="ECO:0000256" key="1">
    <source>
        <dbReference type="ARBA" id="ARBA00000385"/>
    </source>
</evidence>
<dbReference type="Gene3D" id="2.30.130.10">
    <property type="entry name" value="PUA domain"/>
    <property type="match status" value="1"/>
</dbReference>
<dbReference type="NCBIfam" id="TIGR00431">
    <property type="entry name" value="TruB"/>
    <property type="match status" value="1"/>
</dbReference>
<dbReference type="GO" id="GO:0003723">
    <property type="term" value="F:RNA binding"/>
    <property type="evidence" value="ECO:0007669"/>
    <property type="project" value="InterPro"/>
</dbReference>
<dbReference type="CDD" id="cd21152">
    <property type="entry name" value="PUA_TruB_bacterial"/>
    <property type="match status" value="1"/>
</dbReference>
<dbReference type="CDD" id="cd02573">
    <property type="entry name" value="PseudoU_synth_EcTruB"/>
    <property type="match status" value="1"/>
</dbReference>
<keyword evidence="3 5" id="KW-0819">tRNA processing</keyword>
<dbReference type="Pfam" id="PF01509">
    <property type="entry name" value="TruB_N"/>
    <property type="match status" value="1"/>
</dbReference>
<feature type="domain" description="Pseudouridine synthase II N-terminal" evidence="6">
    <location>
        <begin position="32"/>
        <end position="187"/>
    </location>
</feature>
<dbReference type="AlphaFoldDB" id="A0A222FFG6"/>
<evidence type="ECO:0000259" key="7">
    <source>
        <dbReference type="Pfam" id="PF09157"/>
    </source>
</evidence>
<dbReference type="InterPro" id="IPR015240">
    <property type="entry name" value="tRNA_sdUridine_synth_fam1_C"/>
</dbReference>
<feature type="domain" description="tRNA pseudouridylate synthase B C-terminal" evidence="8">
    <location>
        <begin position="188"/>
        <end position="253"/>
    </location>
</feature>
<evidence type="ECO:0000259" key="6">
    <source>
        <dbReference type="Pfam" id="PF01509"/>
    </source>
</evidence>
<evidence type="ECO:0000259" key="8">
    <source>
        <dbReference type="Pfam" id="PF16198"/>
    </source>
</evidence>
<dbReference type="InterPro" id="IPR020103">
    <property type="entry name" value="PsdUridine_synth_cat_dom_sf"/>
</dbReference>
<evidence type="ECO:0000313" key="9">
    <source>
        <dbReference type="EMBL" id="ASP37244.1"/>
    </source>
</evidence>
<dbReference type="Gene3D" id="3.30.2350.10">
    <property type="entry name" value="Pseudouridine synthase"/>
    <property type="match status" value="1"/>
</dbReference>
<dbReference type="HAMAP" id="MF_01080">
    <property type="entry name" value="TruB_bact"/>
    <property type="match status" value="1"/>
</dbReference>
<dbReference type="SUPFAM" id="SSF55120">
    <property type="entry name" value="Pseudouridine synthase"/>
    <property type="match status" value="1"/>
</dbReference>
<evidence type="ECO:0000256" key="3">
    <source>
        <dbReference type="ARBA" id="ARBA00022694"/>
    </source>
</evidence>
<reference evidence="9 10" key="1">
    <citation type="submission" date="2017-07" db="EMBL/GenBank/DDBJ databases">
        <title>Annotated genome sequence of Bacterioplanes sanyensis isolated from Red Sea.</title>
        <authorList>
            <person name="Rehman Z.U."/>
        </authorList>
    </citation>
    <scope>NUCLEOTIDE SEQUENCE [LARGE SCALE GENOMIC DNA]</scope>
    <source>
        <strain evidence="9 10">NV9</strain>
    </source>
</reference>
<dbReference type="InterPro" id="IPR002501">
    <property type="entry name" value="PsdUridine_synth_N"/>
</dbReference>
<dbReference type="OrthoDB" id="9802309at2"/>
<dbReference type="PANTHER" id="PTHR13767">
    <property type="entry name" value="TRNA-PSEUDOURIDINE SYNTHASE"/>
    <property type="match status" value="1"/>
</dbReference>
<feature type="active site" description="Nucleophile" evidence="5">
    <location>
        <position position="47"/>
    </location>
</feature>
<keyword evidence="10" id="KW-1185">Reference proteome</keyword>
<evidence type="ECO:0000256" key="5">
    <source>
        <dbReference type="HAMAP-Rule" id="MF_01080"/>
    </source>
</evidence>
<protein>
    <recommendedName>
        <fullName evidence="5">tRNA pseudouridine synthase B</fullName>
        <ecNumber evidence="5">5.4.99.25</ecNumber>
    </recommendedName>
    <alternativeName>
        <fullName evidence="5">tRNA pseudouridine(55) synthase</fullName>
        <shortName evidence="5">Psi55 synthase</shortName>
    </alternativeName>
    <alternativeName>
        <fullName evidence="5">tRNA pseudouridylate synthase</fullName>
    </alternativeName>
    <alternativeName>
        <fullName evidence="5">tRNA-uridine isomerase</fullName>
    </alternativeName>
</protein>
<name>A0A222FFG6_9GAMM</name>
<dbReference type="GO" id="GO:0031119">
    <property type="term" value="P:tRNA pseudouridine synthesis"/>
    <property type="evidence" value="ECO:0007669"/>
    <property type="project" value="UniProtKB-UniRule"/>
</dbReference>
<dbReference type="EMBL" id="CP022530">
    <property type="protein sequence ID" value="ASP37244.1"/>
    <property type="molecule type" value="Genomic_DNA"/>
</dbReference>
<dbReference type="Pfam" id="PF16198">
    <property type="entry name" value="TruB_C_2"/>
    <property type="match status" value="1"/>
</dbReference>
<accession>A0A222FFG6</accession>
<evidence type="ECO:0000256" key="2">
    <source>
        <dbReference type="ARBA" id="ARBA00005642"/>
    </source>
</evidence>
<comment type="similarity">
    <text evidence="2 5">Belongs to the pseudouridine synthase TruB family. Type 1 subfamily.</text>
</comment>
<dbReference type="EC" id="5.4.99.25" evidence="5"/>
<organism evidence="9 10">
    <name type="scientific">Bacterioplanes sanyensis</name>
    <dbReference type="NCBI Taxonomy" id="1249553"/>
    <lineage>
        <taxon>Bacteria</taxon>
        <taxon>Pseudomonadati</taxon>
        <taxon>Pseudomonadota</taxon>
        <taxon>Gammaproteobacteria</taxon>
        <taxon>Oceanospirillales</taxon>
        <taxon>Oceanospirillaceae</taxon>
        <taxon>Bacterioplanes</taxon>
    </lineage>
</organism>
<dbReference type="GO" id="GO:1990481">
    <property type="term" value="P:mRNA pseudouridine synthesis"/>
    <property type="evidence" value="ECO:0007669"/>
    <property type="project" value="TreeGrafter"/>
</dbReference>
<dbReference type="InterPro" id="IPR032819">
    <property type="entry name" value="TruB_C"/>
</dbReference>
<dbReference type="PANTHER" id="PTHR13767:SF2">
    <property type="entry name" value="PSEUDOURIDYLATE SYNTHASE TRUB1"/>
    <property type="match status" value="1"/>
</dbReference>
<dbReference type="KEGG" id="bsan:CHH28_00440"/>
<dbReference type="InterPro" id="IPR014780">
    <property type="entry name" value="tRNA_psdUridine_synth_TruB"/>
</dbReference>
<comment type="function">
    <text evidence="5">Responsible for synthesis of pseudouridine from uracil-55 in the psi GC loop of transfer RNAs.</text>
</comment>
<gene>
    <name evidence="5" type="primary">truB</name>
    <name evidence="9" type="ORF">CHH28_00440</name>
</gene>
<dbReference type="Pfam" id="PF09157">
    <property type="entry name" value="TruB-C_2"/>
    <property type="match status" value="1"/>
</dbReference>
<comment type="catalytic activity">
    <reaction evidence="1 5">
        <text>uridine(55) in tRNA = pseudouridine(55) in tRNA</text>
        <dbReference type="Rhea" id="RHEA:42532"/>
        <dbReference type="Rhea" id="RHEA-COMP:10101"/>
        <dbReference type="Rhea" id="RHEA-COMP:10102"/>
        <dbReference type="ChEBI" id="CHEBI:65314"/>
        <dbReference type="ChEBI" id="CHEBI:65315"/>
        <dbReference type="EC" id="5.4.99.25"/>
    </reaction>
</comment>
<keyword evidence="4 5" id="KW-0413">Isomerase</keyword>